<dbReference type="InterPro" id="IPR020058">
    <property type="entry name" value="Glu/Gln-tRNA-synth_Ib_cat-dom"/>
</dbReference>
<dbReference type="Pfam" id="PF20974">
    <property type="entry name" value="tRNA-synt_1c_C2"/>
    <property type="match status" value="1"/>
</dbReference>
<evidence type="ECO:0000256" key="2">
    <source>
        <dbReference type="ARBA" id="ARBA00012836"/>
    </source>
</evidence>
<keyword evidence="5 9" id="KW-0067">ATP-binding</keyword>
<feature type="domain" description="Glutaminyl-tRNA synthetase class Ib non-specific RNA-binding" evidence="13">
    <location>
        <begin position="5"/>
        <end position="158"/>
    </location>
</feature>
<sequence length="759" mass="88206">MESNLEQIFLDISIEEKTVKNIIKNAKVSKKLKELIDLGEIKTANKNVGNLLYLLSTKLPESIDNHAKFLVEYVRDEKINTTDRLTAAIKSLQGMDTLDVVKFEEDCGVGVVVTEAEVDEFVSKLFSENEAAIKEQAWDFKFPTFIHQTREALKWADGKVVMDTINRKTVEVLGEKPKDVKKKPKKEKPAKDEVKKEEEEDDLQAYKKKKISQLVGRDVDGCRNSEEVMKKHLEITGGKVITRFPPEPNGYLHIGHAKAMRFSFTVASDNDGHCYLRYDDTNPEKECQEYIDNIEANVRWLGYEPYQVTFSSDYFQQLYDYAVELIKKGKAYVCHQTAEEMRKGRQDMVESPYRNRSIEENLELFEQMRQGRFEEGECSLRMKIQMDHDNPNMRDHVAYRIKYTPHPHAGDKWCVYPTYDYTHCICDSIEHVTHSLCTLEFENRRESYYWLLDALDIYKPLVWEYSRLNISNTVLSKRKIDELIKRGICDSWSDPRLMTLNGLKRRGYTPEAINEFCDCIGVAKKGNEKVIDVRLLEHFIRKDLDEKAPRTYCVTDPLRVVFEDIAEDEEKTEEGDLFPGRPEKGKTTYTLTKSIFIEESDFSEEHKAKYYGLTPEQPVRLFNGPFIKFKEAVKNADGTISHIVVTIDANVNQKIKGCIHWVSEKYSMTVRVNLYDRLFNEENPKALGKNWLSCVNKNSLIVKENSKMWLHLSNIKPYDRFQFLRKGYFTVAEESTEDLKVLNCTVTLVESKDAKSLKK</sequence>
<dbReference type="PANTHER" id="PTHR43097:SF4">
    <property type="entry name" value="GLUTAMINE--TRNA LIGASE"/>
    <property type="match status" value="1"/>
</dbReference>
<evidence type="ECO:0000259" key="13">
    <source>
        <dbReference type="Pfam" id="PF04558"/>
    </source>
</evidence>
<keyword evidence="6 9" id="KW-0648">Protein biosynthesis</keyword>
<dbReference type="InterPro" id="IPR000924">
    <property type="entry name" value="Glu/Gln-tRNA-synth"/>
</dbReference>
<organism evidence="15">
    <name type="scientific">Euplotes harpa</name>
    <dbReference type="NCBI Taxonomy" id="151035"/>
    <lineage>
        <taxon>Eukaryota</taxon>
        <taxon>Sar</taxon>
        <taxon>Alveolata</taxon>
        <taxon>Ciliophora</taxon>
        <taxon>Intramacronucleata</taxon>
        <taxon>Spirotrichea</taxon>
        <taxon>Hypotrichia</taxon>
        <taxon>Euplotida</taxon>
        <taxon>Euplotidae</taxon>
        <taxon>Euplotes</taxon>
    </lineage>
</organism>
<dbReference type="FunFam" id="1.10.8.1290:FF:000002">
    <property type="entry name" value="Glutamine--tRNA ligase cytoplasmic"/>
    <property type="match status" value="1"/>
</dbReference>
<dbReference type="FunFam" id="3.40.50.620:FF:000037">
    <property type="entry name" value="Glutamine--tRNA ligase cytoplasmic"/>
    <property type="match status" value="1"/>
</dbReference>
<dbReference type="SUPFAM" id="SSF52374">
    <property type="entry name" value="Nucleotidylyl transferase"/>
    <property type="match status" value="1"/>
</dbReference>
<dbReference type="InterPro" id="IPR020056">
    <property type="entry name" value="Rbsml_bL25/Gln-tRNA_synth_N"/>
</dbReference>
<evidence type="ECO:0000256" key="3">
    <source>
        <dbReference type="ARBA" id="ARBA00022598"/>
    </source>
</evidence>
<dbReference type="FunFam" id="3.90.800.10:FF:000001">
    <property type="entry name" value="Glutamine--tRNA ligase"/>
    <property type="match status" value="1"/>
</dbReference>
<dbReference type="Gene3D" id="3.40.50.620">
    <property type="entry name" value="HUPs"/>
    <property type="match status" value="1"/>
</dbReference>
<dbReference type="InterPro" id="IPR042559">
    <property type="entry name" value="Gln-tRNA-synth_Ib_RNA-bd_N_2"/>
</dbReference>
<keyword evidence="4 9" id="KW-0547">Nucleotide-binding</keyword>
<feature type="compositionally biased region" description="Basic and acidic residues" evidence="10">
    <location>
        <begin position="187"/>
        <end position="197"/>
    </location>
</feature>
<gene>
    <name evidence="15" type="ORF">EHAR0213_LOCUS1997</name>
</gene>
<dbReference type="GO" id="GO:0004819">
    <property type="term" value="F:glutamine-tRNA ligase activity"/>
    <property type="evidence" value="ECO:0007669"/>
    <property type="project" value="UniProtKB-EC"/>
</dbReference>
<feature type="domain" description="Glutamyl/glutaminyl-tRNA synthetase class Ib catalytic" evidence="11">
    <location>
        <begin position="239"/>
        <end position="545"/>
    </location>
</feature>
<dbReference type="FunFam" id="1.10.1160.10:FF:000001">
    <property type="entry name" value="Glutamine--tRNA ligase"/>
    <property type="match status" value="1"/>
</dbReference>
<dbReference type="InterPro" id="IPR011035">
    <property type="entry name" value="Ribosomal_bL25/Gln-tRNA_synth"/>
</dbReference>
<dbReference type="GO" id="GO:0005829">
    <property type="term" value="C:cytosol"/>
    <property type="evidence" value="ECO:0007669"/>
    <property type="project" value="TreeGrafter"/>
</dbReference>
<dbReference type="GO" id="GO:0006425">
    <property type="term" value="P:glutaminyl-tRNA aminoacylation"/>
    <property type="evidence" value="ECO:0007669"/>
    <property type="project" value="InterPro"/>
</dbReference>
<evidence type="ECO:0000259" key="12">
    <source>
        <dbReference type="Pfam" id="PF03950"/>
    </source>
</evidence>
<dbReference type="EMBL" id="HBII01004359">
    <property type="protein sequence ID" value="CAE0343090.1"/>
    <property type="molecule type" value="Transcribed_RNA"/>
</dbReference>
<evidence type="ECO:0000256" key="6">
    <source>
        <dbReference type="ARBA" id="ARBA00022917"/>
    </source>
</evidence>
<evidence type="ECO:0000256" key="1">
    <source>
        <dbReference type="ARBA" id="ARBA00005594"/>
    </source>
</evidence>
<dbReference type="GO" id="GO:0005524">
    <property type="term" value="F:ATP binding"/>
    <property type="evidence" value="ECO:0007669"/>
    <property type="project" value="UniProtKB-KW"/>
</dbReference>
<evidence type="ECO:0000259" key="14">
    <source>
        <dbReference type="Pfam" id="PF20974"/>
    </source>
</evidence>
<dbReference type="AlphaFoldDB" id="A0A7S3J4C7"/>
<dbReference type="InterPro" id="IPR014729">
    <property type="entry name" value="Rossmann-like_a/b/a_fold"/>
</dbReference>
<dbReference type="Pfam" id="PF03950">
    <property type="entry name" value="tRNA-synt_1c_C"/>
    <property type="match status" value="1"/>
</dbReference>
<dbReference type="PANTHER" id="PTHR43097">
    <property type="entry name" value="GLUTAMINE-TRNA LIGASE"/>
    <property type="match status" value="1"/>
</dbReference>
<dbReference type="Pfam" id="PF04558">
    <property type="entry name" value="tRNA_synt_1c_R1"/>
    <property type="match status" value="1"/>
</dbReference>
<dbReference type="PRINTS" id="PR00987">
    <property type="entry name" value="TRNASYNTHGLU"/>
</dbReference>
<protein>
    <recommendedName>
        <fullName evidence="2">glutamine--tRNA ligase</fullName>
        <ecNumber evidence="2">6.1.1.18</ecNumber>
    </recommendedName>
</protein>
<comment type="similarity">
    <text evidence="1 9">Belongs to the class-I aminoacyl-tRNA synthetase family.</text>
</comment>
<comment type="catalytic activity">
    <reaction evidence="8">
        <text>tRNA(Gln) + L-glutamine + ATP = L-glutaminyl-tRNA(Gln) + AMP + diphosphate</text>
        <dbReference type="Rhea" id="RHEA:20121"/>
        <dbReference type="Rhea" id="RHEA-COMP:9662"/>
        <dbReference type="Rhea" id="RHEA-COMP:9681"/>
        <dbReference type="ChEBI" id="CHEBI:30616"/>
        <dbReference type="ChEBI" id="CHEBI:33019"/>
        <dbReference type="ChEBI" id="CHEBI:58359"/>
        <dbReference type="ChEBI" id="CHEBI:78442"/>
        <dbReference type="ChEBI" id="CHEBI:78521"/>
        <dbReference type="ChEBI" id="CHEBI:456215"/>
        <dbReference type="EC" id="6.1.1.18"/>
    </reaction>
</comment>
<reference evidence="15" key="1">
    <citation type="submission" date="2021-01" db="EMBL/GenBank/DDBJ databases">
        <authorList>
            <person name="Corre E."/>
            <person name="Pelletier E."/>
            <person name="Niang G."/>
            <person name="Scheremetjew M."/>
            <person name="Finn R."/>
            <person name="Kale V."/>
            <person name="Holt S."/>
            <person name="Cochrane G."/>
            <person name="Meng A."/>
            <person name="Brown T."/>
            <person name="Cohen L."/>
        </authorList>
    </citation>
    <scope>NUCLEOTIDE SEQUENCE</scope>
    <source>
        <strain evidence="15">FSP1.4</strain>
    </source>
</reference>
<feature type="region of interest" description="Disordered" evidence="10">
    <location>
        <begin position="176"/>
        <end position="202"/>
    </location>
</feature>
<evidence type="ECO:0000256" key="4">
    <source>
        <dbReference type="ARBA" id="ARBA00022741"/>
    </source>
</evidence>
<dbReference type="Gene3D" id="2.40.240.10">
    <property type="entry name" value="Ribosomal Protein L25, Chain P"/>
    <property type="match status" value="2"/>
</dbReference>
<dbReference type="EC" id="6.1.1.18" evidence="2"/>
<dbReference type="InterPro" id="IPR020059">
    <property type="entry name" value="Glu/Gln-tRNA-synth_Ib_codon-bd"/>
</dbReference>
<dbReference type="Gene3D" id="1.10.8.1290">
    <property type="entry name" value="Glutaminyl-tRNA synthetase, non-specific RNA binding region part 1, domain 1"/>
    <property type="match status" value="1"/>
</dbReference>
<dbReference type="InterPro" id="IPR049437">
    <property type="entry name" value="tRNA-synt_1c_C2"/>
</dbReference>
<dbReference type="InterPro" id="IPR042558">
    <property type="entry name" value="Gln-tRNA-synth_Ib_RNA-bd_N_1"/>
</dbReference>
<evidence type="ECO:0000259" key="11">
    <source>
        <dbReference type="Pfam" id="PF00749"/>
    </source>
</evidence>
<dbReference type="InterPro" id="IPR004514">
    <property type="entry name" value="Gln-tRNA-synth"/>
</dbReference>
<name>A0A7S3J4C7_9SPIT</name>
<dbReference type="PROSITE" id="PS00178">
    <property type="entry name" value="AA_TRNA_LIGASE_I"/>
    <property type="match status" value="1"/>
</dbReference>
<dbReference type="Gene3D" id="1.10.10.2420">
    <property type="match status" value="1"/>
</dbReference>
<dbReference type="Pfam" id="PF00749">
    <property type="entry name" value="tRNA-synt_1c"/>
    <property type="match status" value="1"/>
</dbReference>
<dbReference type="InterPro" id="IPR007639">
    <property type="entry name" value="Gln-tRNA-synth_Ib_RNA-bd_N"/>
</dbReference>
<accession>A0A7S3J4C7</accession>
<proteinExistence type="inferred from homology"/>
<dbReference type="FunFam" id="1.10.10.2420:FF:000001">
    <property type="entry name" value="Glutamine--tRNA ligase cytoplasmic"/>
    <property type="match status" value="1"/>
</dbReference>
<dbReference type="InterPro" id="IPR050132">
    <property type="entry name" value="Gln/Glu-tRNA_Ligase"/>
</dbReference>
<evidence type="ECO:0000256" key="10">
    <source>
        <dbReference type="SAM" id="MobiDB-lite"/>
    </source>
</evidence>
<evidence type="ECO:0000256" key="8">
    <source>
        <dbReference type="ARBA" id="ARBA00048270"/>
    </source>
</evidence>
<keyword evidence="7 9" id="KW-0030">Aminoacyl-tRNA synthetase</keyword>
<evidence type="ECO:0000256" key="5">
    <source>
        <dbReference type="ARBA" id="ARBA00022840"/>
    </source>
</evidence>
<feature type="domain" description="tRNA synthetases class I (E and Q) anti-codon binding" evidence="14">
    <location>
        <begin position="659"/>
        <end position="731"/>
    </location>
</feature>
<evidence type="ECO:0000256" key="9">
    <source>
        <dbReference type="RuleBase" id="RU363037"/>
    </source>
</evidence>
<evidence type="ECO:0000313" key="15">
    <source>
        <dbReference type="EMBL" id="CAE0343090.1"/>
    </source>
</evidence>
<dbReference type="SUPFAM" id="SSF50715">
    <property type="entry name" value="Ribosomal protein L25-like"/>
    <property type="match status" value="1"/>
</dbReference>
<feature type="domain" description="Glutamyl/glutaminyl-tRNA synthetase class Ib anti-codon binding" evidence="12">
    <location>
        <begin position="548"/>
        <end position="648"/>
    </location>
</feature>
<dbReference type="InterPro" id="IPR001412">
    <property type="entry name" value="aa-tRNA-synth_I_CS"/>
</dbReference>
<keyword evidence="3 9" id="KW-0436">Ligase</keyword>
<dbReference type="NCBIfam" id="TIGR00440">
    <property type="entry name" value="glnS"/>
    <property type="match status" value="1"/>
</dbReference>
<evidence type="ECO:0000256" key="7">
    <source>
        <dbReference type="ARBA" id="ARBA00023146"/>
    </source>
</evidence>